<feature type="domain" description="HTH tetR-type" evidence="6">
    <location>
        <begin position="29"/>
        <end position="89"/>
    </location>
</feature>
<evidence type="ECO:0000256" key="1">
    <source>
        <dbReference type="ARBA" id="ARBA00023015"/>
    </source>
</evidence>
<evidence type="ECO:0000313" key="8">
    <source>
        <dbReference type="Proteomes" id="UP000245754"/>
    </source>
</evidence>
<dbReference type="InterPro" id="IPR009057">
    <property type="entry name" value="Homeodomain-like_sf"/>
</dbReference>
<reference evidence="7 8" key="1">
    <citation type="submission" date="2018-05" db="EMBL/GenBank/DDBJ databases">
        <title>Genomic Encyclopedia of Type Strains, Phase IV (KMG-V): Genome sequencing to study the core and pangenomes of soil and plant-associated prokaryotes.</title>
        <authorList>
            <person name="Whitman W."/>
        </authorList>
    </citation>
    <scope>NUCLEOTIDE SEQUENCE [LARGE SCALE GENOMIC DNA]</scope>
    <source>
        <strain evidence="7 8">SLV-132</strain>
    </source>
</reference>
<sequence length="220" mass="23416">MKAPRTSTPPAHQPPAPADKPARITRRGEAKRAAILDTAAALFLARGYDGVSLDEIVKVCGGSKTNVYSYFGGKDGLFTAVVEALCDRFVASVETLEPSRSSTADGLRDLALRSLESLLEESHLAFLRLVVAEARRFPEAGRAWYARGPMATCQYIAAYLSRQQAAGVKLNAAPAGAAQLFHSMVIAGILHRTLATGERPDAAQIDSLVTAAIDLIVARP</sequence>
<proteinExistence type="predicted"/>
<dbReference type="GO" id="GO:0003700">
    <property type="term" value="F:DNA-binding transcription factor activity"/>
    <property type="evidence" value="ECO:0007669"/>
    <property type="project" value="TreeGrafter"/>
</dbReference>
<keyword evidence="8" id="KW-1185">Reference proteome</keyword>
<dbReference type="Pfam" id="PF00440">
    <property type="entry name" value="TetR_N"/>
    <property type="match status" value="1"/>
</dbReference>
<dbReference type="FunFam" id="1.10.10.60:FF:000141">
    <property type="entry name" value="TetR family transcriptional regulator"/>
    <property type="match status" value="1"/>
</dbReference>
<protein>
    <submittedName>
        <fullName evidence="7">TetR family transcriptional regulator</fullName>
    </submittedName>
</protein>
<name>A0A316ET40_9BURK</name>
<dbReference type="InterPro" id="IPR039536">
    <property type="entry name" value="TetR_C_Proteobacteria"/>
</dbReference>
<evidence type="ECO:0000313" key="7">
    <source>
        <dbReference type="EMBL" id="PWK33877.1"/>
    </source>
</evidence>
<comment type="caution">
    <text evidence="7">The sequence shown here is derived from an EMBL/GenBank/DDBJ whole genome shotgun (WGS) entry which is preliminary data.</text>
</comment>
<dbReference type="SUPFAM" id="SSF46689">
    <property type="entry name" value="Homeodomain-like"/>
    <property type="match status" value="1"/>
</dbReference>
<dbReference type="PANTHER" id="PTHR30055:SF146">
    <property type="entry name" value="HTH-TYPE TRANSCRIPTIONAL DUAL REGULATOR CECR"/>
    <property type="match status" value="1"/>
</dbReference>
<dbReference type="SUPFAM" id="SSF48498">
    <property type="entry name" value="Tetracyclin repressor-like, C-terminal domain"/>
    <property type="match status" value="1"/>
</dbReference>
<dbReference type="Proteomes" id="UP000245754">
    <property type="component" value="Unassembled WGS sequence"/>
</dbReference>
<keyword evidence="2 4" id="KW-0238">DNA-binding</keyword>
<evidence type="ECO:0000256" key="5">
    <source>
        <dbReference type="SAM" id="MobiDB-lite"/>
    </source>
</evidence>
<feature type="compositionally biased region" description="Polar residues" evidence="5">
    <location>
        <begin position="1"/>
        <end position="10"/>
    </location>
</feature>
<keyword evidence="3" id="KW-0804">Transcription</keyword>
<organism evidence="7 8">
    <name type="scientific">Cupriavidus plantarum</name>
    <dbReference type="NCBI Taxonomy" id="942865"/>
    <lineage>
        <taxon>Bacteria</taxon>
        <taxon>Pseudomonadati</taxon>
        <taxon>Pseudomonadota</taxon>
        <taxon>Betaproteobacteria</taxon>
        <taxon>Burkholderiales</taxon>
        <taxon>Burkholderiaceae</taxon>
        <taxon>Cupriavidus</taxon>
    </lineage>
</organism>
<keyword evidence="1" id="KW-0805">Transcription regulation</keyword>
<dbReference type="PANTHER" id="PTHR30055">
    <property type="entry name" value="HTH-TYPE TRANSCRIPTIONAL REGULATOR RUTR"/>
    <property type="match status" value="1"/>
</dbReference>
<dbReference type="EMBL" id="QGGT01000003">
    <property type="protein sequence ID" value="PWK33877.1"/>
    <property type="molecule type" value="Genomic_DNA"/>
</dbReference>
<feature type="region of interest" description="Disordered" evidence="5">
    <location>
        <begin position="1"/>
        <end position="24"/>
    </location>
</feature>
<accession>A0A316ET40</accession>
<dbReference type="PRINTS" id="PR00455">
    <property type="entry name" value="HTHTETR"/>
</dbReference>
<dbReference type="GO" id="GO:0000976">
    <property type="term" value="F:transcription cis-regulatory region binding"/>
    <property type="evidence" value="ECO:0007669"/>
    <property type="project" value="TreeGrafter"/>
</dbReference>
<dbReference type="GeneID" id="98342903"/>
<evidence type="ECO:0000256" key="3">
    <source>
        <dbReference type="ARBA" id="ARBA00023163"/>
    </source>
</evidence>
<dbReference type="AlphaFoldDB" id="A0A316ET40"/>
<dbReference type="InterPro" id="IPR050109">
    <property type="entry name" value="HTH-type_TetR-like_transc_reg"/>
</dbReference>
<dbReference type="InterPro" id="IPR001647">
    <property type="entry name" value="HTH_TetR"/>
</dbReference>
<gene>
    <name evidence="7" type="ORF">C7419_103196</name>
</gene>
<feature type="DNA-binding region" description="H-T-H motif" evidence="4">
    <location>
        <begin position="52"/>
        <end position="71"/>
    </location>
</feature>
<dbReference type="RefSeq" id="WP_109583959.1">
    <property type="nucleotide sequence ID" value="NZ_CAJPUX010000005.1"/>
</dbReference>
<dbReference type="Pfam" id="PF14246">
    <property type="entry name" value="TetR_C_7"/>
    <property type="match status" value="1"/>
</dbReference>
<dbReference type="PROSITE" id="PS50977">
    <property type="entry name" value="HTH_TETR_2"/>
    <property type="match status" value="1"/>
</dbReference>
<evidence type="ECO:0000256" key="4">
    <source>
        <dbReference type="PROSITE-ProRule" id="PRU00335"/>
    </source>
</evidence>
<dbReference type="Gene3D" id="1.10.357.10">
    <property type="entry name" value="Tetracycline Repressor, domain 2"/>
    <property type="match status" value="1"/>
</dbReference>
<evidence type="ECO:0000256" key="2">
    <source>
        <dbReference type="ARBA" id="ARBA00023125"/>
    </source>
</evidence>
<evidence type="ECO:0000259" key="6">
    <source>
        <dbReference type="PROSITE" id="PS50977"/>
    </source>
</evidence>
<dbReference type="InterPro" id="IPR036271">
    <property type="entry name" value="Tet_transcr_reg_TetR-rel_C_sf"/>
</dbReference>